<feature type="region of interest" description="Disordered" evidence="1">
    <location>
        <begin position="46"/>
        <end position="65"/>
    </location>
</feature>
<comment type="caution">
    <text evidence="2">The sequence shown here is derived from an EMBL/GenBank/DDBJ whole genome shotgun (WGS) entry which is preliminary data.</text>
</comment>
<dbReference type="Proteomes" id="UP001331761">
    <property type="component" value="Unassembled WGS sequence"/>
</dbReference>
<organism evidence="2 3">
    <name type="scientific">Trichostrongylus colubriformis</name>
    <name type="common">Black scour worm</name>
    <dbReference type="NCBI Taxonomy" id="6319"/>
    <lineage>
        <taxon>Eukaryota</taxon>
        <taxon>Metazoa</taxon>
        <taxon>Ecdysozoa</taxon>
        <taxon>Nematoda</taxon>
        <taxon>Chromadorea</taxon>
        <taxon>Rhabditida</taxon>
        <taxon>Rhabditina</taxon>
        <taxon>Rhabditomorpha</taxon>
        <taxon>Strongyloidea</taxon>
        <taxon>Trichostrongylidae</taxon>
        <taxon>Trichostrongylus</taxon>
    </lineage>
</organism>
<evidence type="ECO:0000256" key="1">
    <source>
        <dbReference type="SAM" id="MobiDB-lite"/>
    </source>
</evidence>
<reference evidence="2 3" key="1">
    <citation type="submission" date="2019-10" db="EMBL/GenBank/DDBJ databases">
        <title>Assembly and Annotation for the nematode Trichostrongylus colubriformis.</title>
        <authorList>
            <person name="Martin J."/>
        </authorList>
    </citation>
    <scope>NUCLEOTIDE SEQUENCE [LARGE SCALE GENOMIC DNA]</scope>
    <source>
        <strain evidence="2">G859</strain>
        <tissue evidence="2">Whole worm</tissue>
    </source>
</reference>
<sequence>GEKLGTIEEELTHWSGHSKKLSTTRSTNGDSLPKKSATFHNIVDLQRTRAPHPPHQSNSDQQAPKDYGGPQPCCYIYDFLKNVLLFLSYRICVECTDYIP</sequence>
<keyword evidence="3" id="KW-1185">Reference proteome</keyword>
<dbReference type="AlphaFoldDB" id="A0AAN8G0D5"/>
<name>A0AAN8G0D5_TRICO</name>
<feature type="non-terminal residue" evidence="2">
    <location>
        <position position="1"/>
    </location>
</feature>
<evidence type="ECO:0000313" key="2">
    <source>
        <dbReference type="EMBL" id="KAK5984747.1"/>
    </source>
</evidence>
<gene>
    <name evidence="2" type="ORF">GCK32_019782</name>
</gene>
<proteinExistence type="predicted"/>
<accession>A0AAN8G0D5</accession>
<evidence type="ECO:0000313" key="3">
    <source>
        <dbReference type="Proteomes" id="UP001331761"/>
    </source>
</evidence>
<dbReference type="EMBL" id="WIXE01002512">
    <property type="protein sequence ID" value="KAK5984747.1"/>
    <property type="molecule type" value="Genomic_DNA"/>
</dbReference>
<protein>
    <submittedName>
        <fullName evidence="2">Uncharacterized protein</fullName>
    </submittedName>
</protein>